<dbReference type="Gene3D" id="3.30.420.10">
    <property type="entry name" value="Ribonuclease H-like superfamily/Ribonuclease H"/>
    <property type="match status" value="1"/>
</dbReference>
<evidence type="ECO:0000313" key="2">
    <source>
        <dbReference type="EMBL" id="KRM02473.1"/>
    </source>
</evidence>
<dbReference type="InterPro" id="IPR012337">
    <property type="entry name" value="RNaseH-like_sf"/>
</dbReference>
<dbReference type="CDD" id="cd09279">
    <property type="entry name" value="RNase_HI_like"/>
    <property type="match status" value="1"/>
</dbReference>
<dbReference type="InterPro" id="IPR036397">
    <property type="entry name" value="RNaseH_sf"/>
</dbReference>
<gene>
    <name evidence="2" type="ORF">FC60_GL000133</name>
</gene>
<reference evidence="2 3" key="1">
    <citation type="journal article" date="2015" name="Genome Announc.">
        <title>Expanding the biotechnology potential of lactobacilli through comparative genomics of 213 strains and associated genera.</title>
        <authorList>
            <person name="Sun Z."/>
            <person name="Harris H.M."/>
            <person name="McCann A."/>
            <person name="Guo C."/>
            <person name="Argimon S."/>
            <person name="Zhang W."/>
            <person name="Yang X."/>
            <person name="Jeffery I.B."/>
            <person name="Cooney J.C."/>
            <person name="Kagawa T.F."/>
            <person name="Liu W."/>
            <person name="Song Y."/>
            <person name="Salvetti E."/>
            <person name="Wrobel A."/>
            <person name="Rasinkangas P."/>
            <person name="Parkhill J."/>
            <person name="Rea M.C."/>
            <person name="O'Sullivan O."/>
            <person name="Ritari J."/>
            <person name="Douillard F.P."/>
            <person name="Paul Ross R."/>
            <person name="Yang R."/>
            <person name="Briner A.E."/>
            <person name="Felis G.E."/>
            <person name="de Vos W.M."/>
            <person name="Barrangou R."/>
            <person name="Klaenhammer T.R."/>
            <person name="Caufield P.W."/>
            <person name="Cui Y."/>
            <person name="Zhang H."/>
            <person name="O'Toole P.W."/>
        </authorList>
    </citation>
    <scope>NUCLEOTIDE SEQUENCE [LARGE SCALE GENOMIC DNA]</scope>
    <source>
        <strain evidence="2 3">DSM 16045</strain>
    </source>
</reference>
<dbReference type="GO" id="GO:0003676">
    <property type="term" value="F:nucleic acid binding"/>
    <property type="evidence" value="ECO:0007669"/>
    <property type="project" value="InterPro"/>
</dbReference>
<proteinExistence type="predicted"/>
<organism evidence="2 3">
    <name type="scientific">Limosilactobacillus gastricus DSM 16045</name>
    <dbReference type="NCBI Taxonomy" id="1423749"/>
    <lineage>
        <taxon>Bacteria</taxon>
        <taxon>Bacillati</taxon>
        <taxon>Bacillota</taxon>
        <taxon>Bacilli</taxon>
        <taxon>Lactobacillales</taxon>
        <taxon>Lactobacillaceae</taxon>
        <taxon>Limosilactobacillus</taxon>
    </lineage>
</organism>
<accession>A0A0R1VGZ2</accession>
<keyword evidence="3" id="KW-1185">Reference proteome</keyword>
<dbReference type="PROSITE" id="PS51257">
    <property type="entry name" value="PROKAR_LIPOPROTEIN"/>
    <property type="match status" value="1"/>
</dbReference>
<dbReference type="RefSeq" id="WP_056937231.1">
    <property type="nucleotide sequence ID" value="NZ_AZFN01000010.1"/>
</dbReference>
<dbReference type="GO" id="GO:0004523">
    <property type="term" value="F:RNA-DNA hybrid ribonuclease activity"/>
    <property type="evidence" value="ECO:0007669"/>
    <property type="project" value="InterPro"/>
</dbReference>
<evidence type="ECO:0000313" key="3">
    <source>
        <dbReference type="Proteomes" id="UP000051739"/>
    </source>
</evidence>
<dbReference type="EMBL" id="AZFN01000010">
    <property type="protein sequence ID" value="KRM02473.1"/>
    <property type="molecule type" value="Genomic_DNA"/>
</dbReference>
<dbReference type="Proteomes" id="UP000051739">
    <property type="component" value="Unassembled WGS sequence"/>
</dbReference>
<name>A0A0R1VGZ2_9LACO</name>
<protein>
    <submittedName>
        <fullName evidence="2">Ribonuclease HI</fullName>
    </submittedName>
</protein>
<dbReference type="AlphaFoldDB" id="A0A0R1VGZ2"/>
<dbReference type="Pfam" id="PF00075">
    <property type="entry name" value="RNase_H"/>
    <property type="match status" value="1"/>
</dbReference>
<dbReference type="PATRIC" id="fig|1423749.3.peg.133"/>
<dbReference type="PROSITE" id="PS50879">
    <property type="entry name" value="RNASE_H_1"/>
    <property type="match status" value="1"/>
</dbReference>
<comment type="caution">
    <text evidence="2">The sequence shown here is derived from an EMBL/GenBank/DDBJ whole genome shotgun (WGS) entry which is preliminary data.</text>
</comment>
<dbReference type="InterPro" id="IPR002156">
    <property type="entry name" value="RNaseH_domain"/>
</dbReference>
<sequence length="130" mass="14354">MIKIYSDAAVNGNPGPAGAGCLIIINGQQHQFSHSLPATDNHHAEFIAASWAFEQLAQFKPNDQIIFFYTDSRLVSDAIGKGYAKKYAAELSQLLELIDQYPTVVTEWIPEKLNHGAHQLALQALHQSHT</sequence>
<feature type="domain" description="RNase H type-1" evidence="1">
    <location>
        <begin position="1"/>
        <end position="130"/>
    </location>
</feature>
<evidence type="ECO:0000259" key="1">
    <source>
        <dbReference type="PROSITE" id="PS50879"/>
    </source>
</evidence>
<dbReference type="SUPFAM" id="SSF53098">
    <property type="entry name" value="Ribonuclease H-like"/>
    <property type="match status" value="1"/>
</dbReference>